<evidence type="ECO:0000256" key="1">
    <source>
        <dbReference type="SAM" id="MobiDB-lite"/>
    </source>
</evidence>
<proteinExistence type="predicted"/>
<dbReference type="Proteomes" id="UP000002489">
    <property type="component" value="Unassembled WGS sequence"/>
</dbReference>
<evidence type="ECO:0000313" key="2">
    <source>
        <dbReference type="EnsemblFungi" id="FOXG_08251P0"/>
    </source>
</evidence>
<name>A0A0D2XW87_FUSOF</name>
<organism evidence="2 3">
    <name type="scientific">Fusarium oxysporum (strain Fo5176)</name>
    <name type="common">Fusarium vascular wilt</name>
    <dbReference type="NCBI Taxonomy" id="660025"/>
    <lineage>
        <taxon>Eukaryota</taxon>
        <taxon>Fungi</taxon>
        <taxon>Dikarya</taxon>
        <taxon>Ascomycota</taxon>
        <taxon>Pezizomycotina</taxon>
        <taxon>Sordariomycetes</taxon>
        <taxon>Hypocreomycetidae</taxon>
        <taxon>Hypocreales</taxon>
        <taxon>Nectriaceae</taxon>
        <taxon>Fusarium</taxon>
        <taxon>Fusarium oxysporum species complex</taxon>
    </lineage>
</organism>
<protein>
    <submittedName>
        <fullName evidence="2">Uncharacterized protein</fullName>
    </submittedName>
</protein>
<dbReference type="AlphaFoldDB" id="A0A0D2XW87"/>
<feature type="region of interest" description="Disordered" evidence="1">
    <location>
        <begin position="1"/>
        <end position="42"/>
    </location>
</feature>
<reference evidence="3" key="1">
    <citation type="journal article" date="2012" name="Mol. Plant Microbe Interact.">
        <title>A highly conserved effector in Fusarium oxysporum is required for full virulence on Arabidopsis.</title>
        <authorList>
            <person name="Thatcher L.F."/>
            <person name="Gardiner D.M."/>
            <person name="Kazan K."/>
            <person name="Manners J."/>
        </authorList>
    </citation>
    <scope>NUCLEOTIDE SEQUENCE [LARGE SCALE GENOMIC DNA]</scope>
    <source>
        <strain evidence="3">Fo5176</strain>
    </source>
</reference>
<evidence type="ECO:0000313" key="3">
    <source>
        <dbReference type="Proteomes" id="UP000002489"/>
    </source>
</evidence>
<feature type="compositionally biased region" description="Basic and acidic residues" evidence="1">
    <location>
        <begin position="1"/>
        <end position="11"/>
    </location>
</feature>
<dbReference type="EnsemblFungi" id="FOXG_08251T0">
    <property type="protein sequence ID" value="FOXG_08251P0"/>
    <property type="gene ID" value="FOXG_08251"/>
</dbReference>
<reference evidence="2" key="2">
    <citation type="submission" date="2025-08" db="UniProtKB">
        <authorList>
            <consortium name="EnsemblFungi"/>
        </authorList>
    </citation>
    <scope>IDENTIFICATION</scope>
    <source>
        <strain evidence="2">4287 / CBS 123668 / FGSC 9935 / NRRL 34936</strain>
    </source>
</reference>
<accession>A0A0D2XW87</accession>
<sequence>MAKNDSIHEEETAIVDEATHLLPTSSESRDAGSETSSTTPAWDAFKDFEGLPWWRQPSVCA</sequence>